<dbReference type="GO" id="GO:0016705">
    <property type="term" value="F:oxidoreductase activity, acting on paired donors, with incorporation or reduction of molecular oxygen"/>
    <property type="evidence" value="ECO:0007669"/>
    <property type="project" value="InterPro"/>
</dbReference>
<accession>A0AB40C0R1</accession>
<organism evidence="14 15">
    <name type="scientific">Dioscorea cayennensis subsp. rotundata</name>
    <name type="common">White Guinea yam</name>
    <name type="synonym">Dioscorea rotundata</name>
    <dbReference type="NCBI Taxonomy" id="55577"/>
    <lineage>
        <taxon>Eukaryota</taxon>
        <taxon>Viridiplantae</taxon>
        <taxon>Streptophyta</taxon>
        <taxon>Embryophyta</taxon>
        <taxon>Tracheophyta</taxon>
        <taxon>Spermatophyta</taxon>
        <taxon>Magnoliopsida</taxon>
        <taxon>Liliopsida</taxon>
        <taxon>Dioscoreales</taxon>
        <taxon>Dioscoreaceae</taxon>
        <taxon>Dioscorea</taxon>
    </lineage>
</organism>
<feature type="binding site" description="axial binding residue" evidence="11">
    <location>
        <position position="471"/>
    </location>
    <ligand>
        <name>heme</name>
        <dbReference type="ChEBI" id="CHEBI:30413"/>
    </ligand>
    <ligandPart>
        <name>Fe</name>
        <dbReference type="ChEBI" id="CHEBI:18248"/>
    </ligandPart>
</feature>
<feature type="transmembrane region" description="Helical" evidence="13">
    <location>
        <begin position="7"/>
        <end position="27"/>
    </location>
</feature>
<evidence type="ECO:0000256" key="2">
    <source>
        <dbReference type="ARBA" id="ARBA00010617"/>
    </source>
</evidence>
<name>A0AB40C0R1_DIOCR</name>
<evidence type="ECO:0000256" key="3">
    <source>
        <dbReference type="ARBA" id="ARBA00022617"/>
    </source>
</evidence>
<keyword evidence="14" id="KW-1185">Reference proteome</keyword>
<dbReference type="PANTHER" id="PTHR24282">
    <property type="entry name" value="CYTOCHROME P450 FAMILY MEMBER"/>
    <property type="match status" value="1"/>
</dbReference>
<evidence type="ECO:0000256" key="8">
    <source>
        <dbReference type="ARBA" id="ARBA00023004"/>
    </source>
</evidence>
<evidence type="ECO:0000256" key="12">
    <source>
        <dbReference type="RuleBase" id="RU000461"/>
    </source>
</evidence>
<evidence type="ECO:0000256" key="7">
    <source>
        <dbReference type="ARBA" id="ARBA00023002"/>
    </source>
</evidence>
<keyword evidence="3 11" id="KW-0349">Heme</keyword>
<proteinExistence type="inferred from homology"/>
<evidence type="ECO:0000256" key="4">
    <source>
        <dbReference type="ARBA" id="ARBA00022692"/>
    </source>
</evidence>
<evidence type="ECO:0000256" key="6">
    <source>
        <dbReference type="ARBA" id="ARBA00022989"/>
    </source>
</evidence>
<dbReference type="GO" id="GO:0005506">
    <property type="term" value="F:iron ion binding"/>
    <property type="evidence" value="ECO:0007669"/>
    <property type="project" value="InterPro"/>
</dbReference>
<dbReference type="GeneID" id="120269377"/>
<dbReference type="PRINTS" id="PR00385">
    <property type="entry name" value="P450"/>
</dbReference>
<dbReference type="InterPro" id="IPR036396">
    <property type="entry name" value="Cyt_P450_sf"/>
</dbReference>
<comment type="cofactor">
    <cofactor evidence="11">
        <name>heme</name>
        <dbReference type="ChEBI" id="CHEBI:30413"/>
    </cofactor>
</comment>
<keyword evidence="5 11" id="KW-0479">Metal-binding</keyword>
<dbReference type="InterPro" id="IPR002401">
    <property type="entry name" value="Cyt_P450_E_grp-I"/>
</dbReference>
<dbReference type="InterPro" id="IPR050665">
    <property type="entry name" value="Cytochrome_P450_Monooxygen"/>
</dbReference>
<comment type="similarity">
    <text evidence="2 12">Belongs to the cytochrome P450 family.</text>
</comment>
<comment type="subcellular location">
    <subcellularLocation>
        <location evidence="1">Membrane</location>
    </subcellularLocation>
</comment>
<evidence type="ECO:0000256" key="10">
    <source>
        <dbReference type="ARBA" id="ARBA00023136"/>
    </source>
</evidence>
<evidence type="ECO:0000256" key="9">
    <source>
        <dbReference type="ARBA" id="ARBA00023033"/>
    </source>
</evidence>
<keyword evidence="7 12" id="KW-0560">Oxidoreductase</keyword>
<dbReference type="PROSITE" id="PS00086">
    <property type="entry name" value="CYTOCHROME_P450"/>
    <property type="match status" value="1"/>
</dbReference>
<evidence type="ECO:0000313" key="14">
    <source>
        <dbReference type="Proteomes" id="UP001515500"/>
    </source>
</evidence>
<dbReference type="Pfam" id="PF00067">
    <property type="entry name" value="p450"/>
    <property type="match status" value="1"/>
</dbReference>
<dbReference type="Proteomes" id="UP001515500">
    <property type="component" value="Chromosome 9"/>
</dbReference>
<keyword evidence="4 13" id="KW-0812">Transmembrane</keyword>
<evidence type="ECO:0000313" key="15">
    <source>
        <dbReference type="RefSeq" id="XP_039132650.1"/>
    </source>
</evidence>
<dbReference type="GO" id="GO:0016020">
    <property type="term" value="C:membrane"/>
    <property type="evidence" value="ECO:0007669"/>
    <property type="project" value="UniProtKB-SubCell"/>
</dbReference>
<evidence type="ECO:0000256" key="1">
    <source>
        <dbReference type="ARBA" id="ARBA00004370"/>
    </source>
</evidence>
<sequence>MRHMEDIMLIFVSLLCVCSCGLGLYFYNTAWLRPKRIIKELRKQGINGPKPSFLAGNVPEMGKIMASKKAKEEYCSFTEDYAKVLFPYLLQWRRKYGPIFVYWIGNKPALYVSQKDLVRDISLCVSLDLGKPVLLQKAHMPLFGKGILKANGMEWFNQRKLIAPEFFMDKVKSMIELMVESVMPLVDSWESKAKNGGGVAEIIVDEDFRNFSADVISRASFGSNYAEGREIFEKLRVLSLTILRSNNLFDISYLRFLPTKRNKLIEKLEKETGTLILNLVKERKEDTLVSSRKDYFLTSLLESVSTTSETTPNSSSSTDCFIVDNCKNIYYAGHETIAVTATWCLMLLASYPRWQDLAREEVMELCKGQPPNADMIQKMKTLTMVIQETLRLYPPASFIARETFKEMKFGDVCIPKGINIWIPVSTMHQDMEIWGMDAGKFNPERFVNGVLGACNGHGYMFMPFGFGARTCLGLNFAMVELKVVLSMLLMKFTFALSPQYCHSPAFRLIVEPEFGVHLIVKRV</sequence>
<dbReference type="SUPFAM" id="SSF48264">
    <property type="entry name" value="Cytochrome P450"/>
    <property type="match status" value="1"/>
</dbReference>
<keyword evidence="8 11" id="KW-0408">Iron</keyword>
<evidence type="ECO:0000256" key="5">
    <source>
        <dbReference type="ARBA" id="ARBA00022723"/>
    </source>
</evidence>
<evidence type="ECO:0000256" key="11">
    <source>
        <dbReference type="PIRSR" id="PIRSR602401-1"/>
    </source>
</evidence>
<dbReference type="InterPro" id="IPR001128">
    <property type="entry name" value="Cyt_P450"/>
</dbReference>
<dbReference type="Gene3D" id="1.10.630.10">
    <property type="entry name" value="Cytochrome P450"/>
    <property type="match status" value="1"/>
</dbReference>
<gene>
    <name evidence="15" type="primary">LOC120269377</name>
</gene>
<keyword evidence="6 13" id="KW-1133">Transmembrane helix</keyword>
<dbReference type="PANTHER" id="PTHR24282:SF39">
    <property type="entry name" value="CYTOCHROME P450 714D1"/>
    <property type="match status" value="1"/>
</dbReference>
<keyword evidence="10 13" id="KW-0472">Membrane</keyword>
<evidence type="ECO:0000256" key="13">
    <source>
        <dbReference type="SAM" id="Phobius"/>
    </source>
</evidence>
<dbReference type="PRINTS" id="PR00463">
    <property type="entry name" value="EP450I"/>
</dbReference>
<dbReference type="RefSeq" id="XP_039132650.1">
    <property type="nucleotide sequence ID" value="XM_039276716.1"/>
</dbReference>
<reference evidence="15" key="1">
    <citation type="submission" date="2025-08" db="UniProtKB">
        <authorList>
            <consortium name="RefSeq"/>
        </authorList>
    </citation>
    <scope>IDENTIFICATION</scope>
</reference>
<dbReference type="GO" id="GO:0004497">
    <property type="term" value="F:monooxygenase activity"/>
    <property type="evidence" value="ECO:0007669"/>
    <property type="project" value="UniProtKB-KW"/>
</dbReference>
<dbReference type="AlphaFoldDB" id="A0AB40C0R1"/>
<dbReference type="GO" id="GO:0006629">
    <property type="term" value="P:lipid metabolic process"/>
    <property type="evidence" value="ECO:0007669"/>
    <property type="project" value="UniProtKB-ARBA"/>
</dbReference>
<dbReference type="InterPro" id="IPR017972">
    <property type="entry name" value="Cyt_P450_CS"/>
</dbReference>
<keyword evidence="9 12" id="KW-0503">Monooxygenase</keyword>
<protein>
    <submittedName>
        <fullName evidence="15">Cytochrome P450 714C2-like</fullName>
    </submittedName>
</protein>
<dbReference type="GO" id="GO:0020037">
    <property type="term" value="F:heme binding"/>
    <property type="evidence" value="ECO:0007669"/>
    <property type="project" value="InterPro"/>
</dbReference>